<dbReference type="Proteomes" id="UP000316429">
    <property type="component" value="Unassembled WGS sequence"/>
</dbReference>
<organism evidence="10 11">
    <name type="scientific">Rhizobium glycinendophyticum</name>
    <dbReference type="NCBI Taxonomy" id="2589807"/>
    <lineage>
        <taxon>Bacteria</taxon>
        <taxon>Pseudomonadati</taxon>
        <taxon>Pseudomonadota</taxon>
        <taxon>Alphaproteobacteria</taxon>
        <taxon>Hyphomicrobiales</taxon>
        <taxon>Rhizobiaceae</taxon>
        <taxon>Rhizobium/Agrobacterium group</taxon>
        <taxon>Rhizobium</taxon>
    </lineage>
</organism>
<dbReference type="AlphaFoldDB" id="A0A504TUA6"/>
<feature type="domain" description="Peptidase M20 dimerisation" evidence="9">
    <location>
        <begin position="208"/>
        <end position="308"/>
    </location>
</feature>
<dbReference type="PANTHER" id="PTHR32494:SF19">
    <property type="entry name" value="ALLANTOATE DEIMINASE-RELATED"/>
    <property type="match status" value="1"/>
</dbReference>
<comment type="similarity">
    <text evidence="2">Belongs to the peptidase M20 family.</text>
</comment>
<feature type="binding site" evidence="7">
    <location>
        <position position="188"/>
    </location>
    <ligand>
        <name>Zn(2+)</name>
        <dbReference type="ChEBI" id="CHEBI:29105"/>
        <label>1</label>
    </ligand>
</feature>
<keyword evidence="7" id="KW-0862">Zinc</keyword>
<accession>A0A504TUA6</accession>
<evidence type="ECO:0000256" key="4">
    <source>
        <dbReference type="ARBA" id="ARBA00022723"/>
    </source>
</evidence>
<feature type="binding site" evidence="8">
    <location>
        <position position="276"/>
    </location>
    <ligand>
        <name>allantoate</name>
        <dbReference type="ChEBI" id="CHEBI:17536"/>
    </ligand>
</feature>
<dbReference type="SUPFAM" id="SSF55031">
    <property type="entry name" value="Bacterial exopeptidase dimerisation domain"/>
    <property type="match status" value="1"/>
</dbReference>
<dbReference type="PANTHER" id="PTHR32494">
    <property type="entry name" value="ALLANTOATE DEIMINASE-RELATED"/>
    <property type="match status" value="1"/>
</dbReference>
<evidence type="ECO:0000256" key="1">
    <source>
        <dbReference type="ARBA" id="ARBA00001936"/>
    </source>
</evidence>
<feature type="binding site" evidence="7">
    <location>
        <position position="94"/>
    </location>
    <ligand>
        <name>Zn(2+)</name>
        <dbReference type="ChEBI" id="CHEBI:29105"/>
        <label>2</label>
    </ligand>
</feature>
<dbReference type="SUPFAM" id="SSF53187">
    <property type="entry name" value="Zn-dependent exopeptidases"/>
    <property type="match status" value="1"/>
</dbReference>
<comment type="caution">
    <text evidence="10">The sequence shown here is derived from an EMBL/GenBank/DDBJ whole genome shotgun (WGS) entry which is preliminary data.</text>
</comment>
<dbReference type="Pfam" id="PF01546">
    <property type="entry name" value="Peptidase_M20"/>
    <property type="match status" value="1"/>
</dbReference>
<evidence type="ECO:0000313" key="11">
    <source>
        <dbReference type="Proteomes" id="UP000316429"/>
    </source>
</evidence>
<feature type="binding site" evidence="7">
    <location>
        <position position="129"/>
    </location>
    <ligand>
        <name>Zn(2+)</name>
        <dbReference type="ChEBI" id="CHEBI:29105"/>
        <label>2</label>
    </ligand>
</feature>
<keyword evidence="11" id="KW-1185">Reference proteome</keyword>
<dbReference type="GO" id="GO:0046872">
    <property type="term" value="F:metal ion binding"/>
    <property type="evidence" value="ECO:0007669"/>
    <property type="project" value="UniProtKB-KW"/>
</dbReference>
<keyword evidence="6" id="KW-0464">Manganese</keyword>
<comment type="cofactor">
    <cofactor evidence="7">
        <name>Zn(2+)</name>
        <dbReference type="ChEBI" id="CHEBI:29105"/>
    </cofactor>
    <text evidence="7">Binds 2 Zn(2+) ions per subunit.</text>
</comment>
<protein>
    <submittedName>
        <fullName evidence="10">Zn-dependent hydrolase</fullName>
    </submittedName>
</protein>
<name>A0A504TUA6_9HYPH</name>
<comment type="subunit">
    <text evidence="3">Homodimer.</text>
</comment>
<comment type="cofactor">
    <cofactor evidence="1">
        <name>Mn(2+)</name>
        <dbReference type="ChEBI" id="CHEBI:29035"/>
    </cofactor>
</comment>
<dbReference type="InterPro" id="IPR010158">
    <property type="entry name" value="Amidase_Cbmase"/>
</dbReference>
<feature type="binding site" evidence="7">
    <location>
        <position position="384"/>
    </location>
    <ligand>
        <name>Zn(2+)</name>
        <dbReference type="ChEBI" id="CHEBI:29105"/>
        <label>2</label>
    </ligand>
</feature>
<dbReference type="InterPro" id="IPR001261">
    <property type="entry name" value="ArgE/DapE_CS"/>
</dbReference>
<evidence type="ECO:0000256" key="7">
    <source>
        <dbReference type="PIRSR" id="PIRSR001235-1"/>
    </source>
</evidence>
<sequence length="427" mass="45486">MRRNLLVDAERIAADIDALAAITEPGRPYTRRAFTPLFLEGRAYLEKRFKSAGLETRIDENGNLIGRRPGNGSGRGVLMLGSHSDTVPEGGRFDGIAGVIAALEVARSLADQGITLNHDLEIVDFLAEEVSIFGVSCIGSRGMANMRPPEWLERRAGDLTLEEGLGMVGGSPHASGARNDIRAFLELHIEQGPVLEADHLDIGVVTAIAGITRIEIIVTGRADHAGTTPMTRRLDALTAAARLVIAIHHLGQELAATAGHFAATVGEFEMEPNAANVVPSRVRMLLDVRAEHRRDLDQFRTLLGQAVEVVGQETGVTIAAPKVISDNPATPMHGEVIEALEAGCQATGASHRRMASGAGHDAAFMARISKAGMIFIACAGGRSHTPEEWAENADLTLGAAVLRDAVCRLDDQLATTIKETDHGTHTD</sequence>
<dbReference type="PROSITE" id="PS00758">
    <property type="entry name" value="ARGE_DAPE_CPG2_1"/>
    <property type="match status" value="1"/>
</dbReference>
<feature type="binding site" evidence="8">
    <location>
        <position position="213"/>
    </location>
    <ligand>
        <name>allantoate</name>
        <dbReference type="ChEBI" id="CHEBI:17536"/>
    </ligand>
</feature>
<dbReference type="InterPro" id="IPR011650">
    <property type="entry name" value="Peptidase_M20_dimer"/>
</dbReference>
<evidence type="ECO:0000256" key="8">
    <source>
        <dbReference type="PIRSR" id="PIRSR001235-2"/>
    </source>
</evidence>
<evidence type="ECO:0000256" key="2">
    <source>
        <dbReference type="ARBA" id="ARBA00006153"/>
    </source>
</evidence>
<evidence type="ECO:0000256" key="6">
    <source>
        <dbReference type="ARBA" id="ARBA00023211"/>
    </source>
</evidence>
<dbReference type="PIRSF" id="PIRSF001235">
    <property type="entry name" value="Amidase_carbamoylase"/>
    <property type="match status" value="1"/>
</dbReference>
<reference evidence="10 11" key="1">
    <citation type="submission" date="2019-06" db="EMBL/GenBank/DDBJ databases">
        <title>Rhizobium sp. CL12 isolated from roots of soybean.</title>
        <authorList>
            <person name="Wang C."/>
        </authorList>
    </citation>
    <scope>NUCLEOTIDE SEQUENCE [LARGE SCALE GENOMIC DNA]</scope>
    <source>
        <strain evidence="10 11">CL12</strain>
    </source>
</reference>
<feature type="binding site" evidence="7">
    <location>
        <position position="83"/>
    </location>
    <ligand>
        <name>Zn(2+)</name>
        <dbReference type="ChEBI" id="CHEBI:29105"/>
        <label>1</label>
    </ligand>
</feature>
<dbReference type="EMBL" id="VFYP01000004">
    <property type="protein sequence ID" value="TPP05984.1"/>
    <property type="molecule type" value="Genomic_DNA"/>
</dbReference>
<dbReference type="OrthoDB" id="9808195at2"/>
<dbReference type="RefSeq" id="WP_140831227.1">
    <property type="nucleotide sequence ID" value="NZ_VFYP01000004.1"/>
</dbReference>
<dbReference type="NCBIfam" id="TIGR01879">
    <property type="entry name" value="hydantase"/>
    <property type="match status" value="1"/>
</dbReference>
<feature type="binding site" evidence="8">
    <location>
        <position position="289"/>
    </location>
    <ligand>
        <name>allantoate</name>
        <dbReference type="ChEBI" id="CHEBI:17536"/>
    </ligand>
</feature>
<dbReference type="Gene3D" id="3.40.630.10">
    <property type="entry name" value="Zn peptidases"/>
    <property type="match status" value="1"/>
</dbReference>
<keyword evidence="5 10" id="KW-0378">Hydrolase</keyword>
<feature type="binding site" evidence="7">
    <location>
        <position position="94"/>
    </location>
    <ligand>
        <name>Zn(2+)</name>
        <dbReference type="ChEBI" id="CHEBI:29105"/>
        <label>1</label>
    </ligand>
</feature>
<evidence type="ECO:0000256" key="5">
    <source>
        <dbReference type="ARBA" id="ARBA00022801"/>
    </source>
</evidence>
<dbReference type="NCBIfam" id="NF009531">
    <property type="entry name" value="PRK12893.1-5"/>
    <property type="match status" value="1"/>
</dbReference>
<dbReference type="CDD" id="cd03884">
    <property type="entry name" value="M20_bAS"/>
    <property type="match status" value="1"/>
</dbReference>
<evidence type="ECO:0000259" key="9">
    <source>
        <dbReference type="Pfam" id="PF07687"/>
    </source>
</evidence>
<dbReference type="InterPro" id="IPR002933">
    <property type="entry name" value="Peptidase_M20"/>
</dbReference>
<dbReference type="Gene3D" id="3.30.70.360">
    <property type="match status" value="1"/>
</dbReference>
<gene>
    <name evidence="10" type="ORF">FJQ55_19815</name>
</gene>
<evidence type="ECO:0000313" key="10">
    <source>
        <dbReference type="EMBL" id="TPP05984.1"/>
    </source>
</evidence>
<keyword evidence="4 7" id="KW-0479">Metal-binding</keyword>
<dbReference type="Pfam" id="PF07687">
    <property type="entry name" value="M20_dimer"/>
    <property type="match status" value="1"/>
</dbReference>
<dbReference type="InterPro" id="IPR036264">
    <property type="entry name" value="Bact_exopeptidase_dim_dom"/>
</dbReference>
<proteinExistence type="inferred from homology"/>
<evidence type="ECO:0000256" key="3">
    <source>
        <dbReference type="ARBA" id="ARBA00011738"/>
    </source>
</evidence>
<dbReference type="GO" id="GO:0016813">
    <property type="term" value="F:hydrolase activity, acting on carbon-nitrogen (but not peptide) bonds, in linear amidines"/>
    <property type="evidence" value="ECO:0007669"/>
    <property type="project" value="InterPro"/>
</dbReference>